<feature type="region of interest" description="Disordered" evidence="1">
    <location>
        <begin position="1"/>
        <end position="294"/>
    </location>
</feature>
<evidence type="ECO:0000256" key="1">
    <source>
        <dbReference type="SAM" id="MobiDB-lite"/>
    </source>
</evidence>
<protein>
    <recommendedName>
        <fullName evidence="4">Methyltransferase type 11 domain-containing protein</fullName>
    </recommendedName>
</protein>
<evidence type="ECO:0000313" key="3">
    <source>
        <dbReference type="Proteomes" id="UP001345013"/>
    </source>
</evidence>
<feature type="compositionally biased region" description="Polar residues" evidence="1">
    <location>
        <begin position="111"/>
        <end position="136"/>
    </location>
</feature>
<dbReference type="Proteomes" id="UP001345013">
    <property type="component" value="Unassembled WGS sequence"/>
</dbReference>
<feature type="region of interest" description="Disordered" evidence="1">
    <location>
        <begin position="612"/>
        <end position="662"/>
    </location>
</feature>
<dbReference type="EMBL" id="JAVRRG010000014">
    <property type="protein sequence ID" value="KAK5098528.1"/>
    <property type="molecule type" value="Genomic_DNA"/>
</dbReference>
<feature type="region of interest" description="Disordered" evidence="1">
    <location>
        <begin position="722"/>
        <end position="759"/>
    </location>
</feature>
<feature type="region of interest" description="Disordered" evidence="1">
    <location>
        <begin position="837"/>
        <end position="868"/>
    </location>
</feature>
<reference evidence="2 3" key="1">
    <citation type="submission" date="2023-08" db="EMBL/GenBank/DDBJ databases">
        <title>Black Yeasts Isolated from many extreme environments.</title>
        <authorList>
            <person name="Coleine C."/>
            <person name="Stajich J.E."/>
            <person name="Selbmann L."/>
        </authorList>
    </citation>
    <scope>NUCLEOTIDE SEQUENCE [LARGE SCALE GENOMIC DNA]</scope>
    <source>
        <strain evidence="2 3">CCFEE 5885</strain>
    </source>
</reference>
<feature type="compositionally biased region" description="Polar residues" evidence="1">
    <location>
        <begin position="645"/>
        <end position="659"/>
    </location>
</feature>
<feature type="region of interest" description="Disordered" evidence="1">
    <location>
        <begin position="961"/>
        <end position="980"/>
    </location>
</feature>
<name>A0ABR0KJL7_9EURO</name>
<accession>A0ABR0KJL7</accession>
<comment type="caution">
    <text evidence="2">The sequence shown here is derived from an EMBL/GenBank/DDBJ whole genome shotgun (WGS) entry which is preliminary data.</text>
</comment>
<feature type="compositionally biased region" description="Polar residues" evidence="1">
    <location>
        <begin position="842"/>
        <end position="857"/>
    </location>
</feature>
<keyword evidence="3" id="KW-1185">Reference proteome</keyword>
<evidence type="ECO:0000313" key="2">
    <source>
        <dbReference type="EMBL" id="KAK5098528.1"/>
    </source>
</evidence>
<evidence type="ECO:0008006" key="4">
    <source>
        <dbReference type="Google" id="ProtNLM"/>
    </source>
</evidence>
<sequence>MPSNVKTRTPRLPVVKESRTSASASKITLPSHTEREERNRQAKTPDPTPLPRSSPLKSTRSHSNSAVTSRSEKESASEPRIQQYPEPPTISGALALPTAARKESSTHKKPNLTQGHSRLQEAINTASQPSTITKSSHVTEHGIQSAPSQLHSKQLLEPLPVVKSRHRRFPSLSRKNGRQPSTSEPEVEKQSARSRLAKFSRLALFGRSKPSAESEGKPQKLQPPKGPAAGTGHEGYGKFGRRGRKQSIGSSIGASDTETSVASESRKPVGRRQSRVSSTSQDQSDLDEFASSRLKPVVMVGGSQRGRASPFPLTAKGSQLSDISLSTVSSAESYPAATRVVSPRRERFMHEYEEVRPTLATRRSQKLARSEEPFPFPQPIETRDLATTPCLNSKNTTQSSDLPTPASATYRVDPGLLEEQRTKSKKLKWNIFRRKDSISETHKRRVEREYVPPGISVDVASAPSSRPVPYYAMLGSESEMTSTAAIGQFLREAAESPEKEDEFISGGLADEEAVEKPYDYRESVLLPSAPTRQFQQAPIPISASTERDEPSIPAEWPLGAGSSEGPVSSRKQPRLAQVGRIPKVVPTRNQPQPGVQVAHAPDMPALRHVTGPIRPRASREQLPRLTTRQPLLFQRQKPIEDRSQYETNRSTSSRSNQIAPSEPDFLQYAAVRNSDFTTSSESTGIISIMGPPASEVSYVPSRPASHLPHEDDVWNEYNDFMDDIMSPSQQPKSPKKSRKLGKAERNEDRLPVPTNEPAKTKGLAIVPAAVPAAGPSRQFLGTAPLLHVPPLQEMASSEEIRLRRSRIAAALHASYAPSSPFSIRDFIEEYGRPGSGKFSERLSGSSGQILTPTQAVTQPEREQSRPRQYENAFQLEEIERTRNPTKHSDRSYASLMVSRWLSFGRVLFSPAHQEIEANPERHVLVIDGLGSEDWSMYCAVTYQQEKVYVHDLKERRQGRAKLKAAQSGEGAPPTHRRSEISSFNERFPFPPGFFSAIVVRFPPAMPDSKLKNIVSECRRVLAPGGFLELMVLDLDIVNMGVQTRRAIKELKIQLTAADRTVSLKPIIDNVQTVLGSNGFSNLSRCVVGVPVVGSTAGQRQRSSGGPRPYGSLSGQDNFSLNDLVADHSENADAKIGKMVSRTARSWWQHCFEAGIIADRNGSKSVFANKEVLKECKARASTFKLLIAYTQKPQLDQRRRTISEPTVPTLATAGVGRAQRQAT</sequence>
<organism evidence="2 3">
    <name type="scientific">Lithohypha guttulata</name>
    <dbReference type="NCBI Taxonomy" id="1690604"/>
    <lineage>
        <taxon>Eukaryota</taxon>
        <taxon>Fungi</taxon>
        <taxon>Dikarya</taxon>
        <taxon>Ascomycota</taxon>
        <taxon>Pezizomycotina</taxon>
        <taxon>Eurotiomycetes</taxon>
        <taxon>Chaetothyriomycetidae</taxon>
        <taxon>Chaetothyriales</taxon>
        <taxon>Trichomeriaceae</taxon>
        <taxon>Lithohypha</taxon>
    </lineage>
</organism>
<dbReference type="InterPro" id="IPR029063">
    <property type="entry name" value="SAM-dependent_MTases_sf"/>
</dbReference>
<feature type="compositionally biased region" description="Basic and acidic residues" evidence="1">
    <location>
        <begin position="859"/>
        <end position="868"/>
    </location>
</feature>
<feature type="compositionally biased region" description="Polar residues" evidence="1">
    <location>
        <begin position="55"/>
        <end position="69"/>
    </location>
</feature>
<gene>
    <name evidence="2" type="ORF">LTR24_001847</name>
</gene>
<feature type="compositionally biased region" description="Basic and acidic residues" evidence="1">
    <location>
        <begin position="741"/>
        <end position="750"/>
    </location>
</feature>
<feature type="region of interest" description="Disordered" evidence="1">
    <location>
        <begin position="542"/>
        <end position="575"/>
    </location>
</feature>
<dbReference type="Gene3D" id="3.40.50.150">
    <property type="entry name" value="Vaccinia Virus protein VP39"/>
    <property type="match status" value="1"/>
</dbReference>
<feature type="compositionally biased region" description="Polar residues" evidence="1">
    <location>
        <begin position="389"/>
        <end position="402"/>
    </location>
</feature>
<feature type="compositionally biased region" description="Polar residues" evidence="1">
    <location>
        <begin position="247"/>
        <end position="263"/>
    </location>
</feature>
<proteinExistence type="predicted"/>
<dbReference type="SUPFAM" id="SSF53335">
    <property type="entry name" value="S-adenosyl-L-methionine-dependent methyltransferases"/>
    <property type="match status" value="1"/>
</dbReference>
<feature type="compositionally biased region" description="Polar residues" evidence="1">
    <location>
        <begin position="20"/>
        <end position="31"/>
    </location>
</feature>
<feature type="region of interest" description="Disordered" evidence="1">
    <location>
        <begin position="352"/>
        <end position="409"/>
    </location>
</feature>